<dbReference type="InterPro" id="IPR007667">
    <property type="entry name" value="Hypoxia_induced_domain"/>
</dbReference>
<keyword evidence="2 7" id="KW-0812">Transmembrane</keyword>
<feature type="domain" description="HIG1" evidence="8">
    <location>
        <begin position="25"/>
        <end position="115"/>
    </location>
</feature>
<organism evidence="9 10">
    <name type="scientific">Elliptochloris bilobata</name>
    <dbReference type="NCBI Taxonomy" id="381761"/>
    <lineage>
        <taxon>Eukaryota</taxon>
        <taxon>Viridiplantae</taxon>
        <taxon>Chlorophyta</taxon>
        <taxon>core chlorophytes</taxon>
        <taxon>Trebouxiophyceae</taxon>
        <taxon>Trebouxiophyceae incertae sedis</taxon>
        <taxon>Elliptochloris clade</taxon>
        <taxon>Elliptochloris</taxon>
    </lineage>
</organism>
<evidence type="ECO:0000256" key="7">
    <source>
        <dbReference type="SAM" id="Phobius"/>
    </source>
</evidence>
<reference evidence="9 10" key="1">
    <citation type="journal article" date="2024" name="Nat. Commun.">
        <title>Phylogenomics reveals the evolutionary origins of lichenization in chlorophyte algae.</title>
        <authorList>
            <person name="Puginier C."/>
            <person name="Libourel C."/>
            <person name="Otte J."/>
            <person name="Skaloud P."/>
            <person name="Haon M."/>
            <person name="Grisel S."/>
            <person name="Petersen M."/>
            <person name="Berrin J.G."/>
            <person name="Delaux P.M."/>
            <person name="Dal Grande F."/>
            <person name="Keller J."/>
        </authorList>
    </citation>
    <scope>NUCLEOTIDE SEQUENCE [LARGE SCALE GENOMIC DNA]</scope>
    <source>
        <strain evidence="9 10">SAG 245.80</strain>
    </source>
</reference>
<dbReference type="GO" id="GO:0005739">
    <property type="term" value="C:mitochondrion"/>
    <property type="evidence" value="ECO:0007669"/>
    <property type="project" value="UniProtKB-SubCell"/>
</dbReference>
<evidence type="ECO:0000313" key="10">
    <source>
        <dbReference type="Proteomes" id="UP001445335"/>
    </source>
</evidence>
<evidence type="ECO:0000256" key="3">
    <source>
        <dbReference type="ARBA" id="ARBA00022989"/>
    </source>
</evidence>
<accession>A0AAW1QK26</accession>
<name>A0AAW1QK26_9CHLO</name>
<proteinExistence type="predicted"/>
<feature type="coiled-coil region" evidence="5">
    <location>
        <begin position="109"/>
        <end position="136"/>
    </location>
</feature>
<evidence type="ECO:0000256" key="2">
    <source>
        <dbReference type="ARBA" id="ARBA00022692"/>
    </source>
</evidence>
<dbReference type="InterPro" id="IPR040153">
    <property type="entry name" value="Rcf2"/>
</dbReference>
<dbReference type="GO" id="GO:0033617">
    <property type="term" value="P:mitochondrial respiratory chain complex IV assembly"/>
    <property type="evidence" value="ECO:0007669"/>
    <property type="project" value="TreeGrafter"/>
</dbReference>
<sequence>MATQAIHSRKSSEQAPLDNLGLRPLLPTSLCNMAQKDSDGLQGWRKWLAENKLRAVGIFWATSVAGSLAYQYTKPIPTQMKIIHARVYAQAFTLAALGLAGLVDVYEHRHNTNQELSKYEQKLQDLETKLAEAVFGKSDDATK</sequence>
<dbReference type="PANTHER" id="PTHR28018:SF3">
    <property type="entry name" value="RESPIRATORY SUPERCOMPLEX FACTOR 2, MITOCHONDRIAL"/>
    <property type="match status" value="1"/>
</dbReference>
<dbReference type="PANTHER" id="PTHR28018">
    <property type="entry name" value="RESPIRATORY SUPERCOMPLEX FACTOR 2, MITOCHONDRIAL"/>
    <property type="match status" value="1"/>
</dbReference>
<keyword evidence="5" id="KW-0175">Coiled coil</keyword>
<dbReference type="Gene3D" id="6.10.140.1320">
    <property type="match status" value="1"/>
</dbReference>
<keyword evidence="4 7" id="KW-0472">Membrane</keyword>
<feature type="transmembrane region" description="Helical" evidence="7">
    <location>
        <begin position="87"/>
        <end position="106"/>
    </location>
</feature>
<evidence type="ECO:0000256" key="4">
    <source>
        <dbReference type="ARBA" id="ARBA00023136"/>
    </source>
</evidence>
<evidence type="ECO:0000256" key="1">
    <source>
        <dbReference type="ARBA" id="ARBA00004173"/>
    </source>
</evidence>
<keyword evidence="10" id="KW-1185">Reference proteome</keyword>
<dbReference type="AlphaFoldDB" id="A0AAW1QK26"/>
<dbReference type="Proteomes" id="UP001445335">
    <property type="component" value="Unassembled WGS sequence"/>
</dbReference>
<keyword evidence="3 7" id="KW-1133">Transmembrane helix</keyword>
<evidence type="ECO:0000313" key="9">
    <source>
        <dbReference type="EMBL" id="KAK9821774.1"/>
    </source>
</evidence>
<dbReference type="PROSITE" id="PS51503">
    <property type="entry name" value="HIG1"/>
    <property type="match status" value="1"/>
</dbReference>
<dbReference type="Pfam" id="PF04588">
    <property type="entry name" value="HIG_1_N"/>
    <property type="match status" value="1"/>
</dbReference>
<feature type="transmembrane region" description="Helical" evidence="7">
    <location>
        <begin position="53"/>
        <end position="72"/>
    </location>
</feature>
<comment type="caution">
    <text evidence="9">The sequence shown here is derived from an EMBL/GenBank/DDBJ whole genome shotgun (WGS) entry which is preliminary data.</text>
</comment>
<gene>
    <name evidence="9" type="ORF">WJX81_008188</name>
</gene>
<evidence type="ECO:0000259" key="8">
    <source>
        <dbReference type="PROSITE" id="PS51503"/>
    </source>
</evidence>
<dbReference type="EMBL" id="JALJOU010000097">
    <property type="protein sequence ID" value="KAK9821774.1"/>
    <property type="molecule type" value="Genomic_DNA"/>
</dbReference>
<protein>
    <recommendedName>
        <fullName evidence="8">HIG1 domain-containing protein</fullName>
    </recommendedName>
</protein>
<evidence type="ECO:0000256" key="5">
    <source>
        <dbReference type="SAM" id="Coils"/>
    </source>
</evidence>
<feature type="region of interest" description="Disordered" evidence="6">
    <location>
        <begin position="1"/>
        <end position="20"/>
    </location>
</feature>
<evidence type="ECO:0000256" key="6">
    <source>
        <dbReference type="SAM" id="MobiDB-lite"/>
    </source>
</evidence>
<comment type="subcellular location">
    <subcellularLocation>
        <location evidence="1">Mitochondrion</location>
    </subcellularLocation>
</comment>